<accession>A0A8T0HS45</accession>
<dbReference type="InterPro" id="IPR003616">
    <property type="entry name" value="Post-SET_dom"/>
</dbReference>
<evidence type="ECO:0000256" key="1">
    <source>
        <dbReference type="ARBA" id="ARBA00004123"/>
    </source>
</evidence>
<dbReference type="GO" id="GO:0032259">
    <property type="term" value="P:methylation"/>
    <property type="evidence" value="ECO:0007669"/>
    <property type="project" value="UniProtKB-KW"/>
</dbReference>
<evidence type="ECO:0000256" key="4">
    <source>
        <dbReference type="ARBA" id="ARBA00022603"/>
    </source>
</evidence>
<evidence type="ECO:0000313" key="12">
    <source>
        <dbReference type="Proteomes" id="UP000822688"/>
    </source>
</evidence>
<dbReference type="InterPro" id="IPR046341">
    <property type="entry name" value="SET_dom_sf"/>
</dbReference>
<keyword evidence="5" id="KW-0808">Transferase</keyword>
<evidence type="ECO:0000256" key="6">
    <source>
        <dbReference type="ARBA" id="ARBA00022691"/>
    </source>
</evidence>
<dbReference type="SMART" id="SM00317">
    <property type="entry name" value="SET"/>
    <property type="match status" value="1"/>
</dbReference>
<dbReference type="GO" id="GO:0005694">
    <property type="term" value="C:chromosome"/>
    <property type="evidence" value="ECO:0007669"/>
    <property type="project" value="UniProtKB-SubCell"/>
</dbReference>
<evidence type="ECO:0000256" key="2">
    <source>
        <dbReference type="ARBA" id="ARBA00004286"/>
    </source>
</evidence>
<keyword evidence="7" id="KW-0539">Nucleus</keyword>
<keyword evidence="3" id="KW-0158">Chromosome</keyword>
<evidence type="ECO:0000256" key="3">
    <source>
        <dbReference type="ARBA" id="ARBA00022454"/>
    </source>
</evidence>
<dbReference type="EMBL" id="CM026426">
    <property type="protein sequence ID" value="KAG0573591.1"/>
    <property type="molecule type" value="Genomic_DNA"/>
</dbReference>
<dbReference type="GO" id="GO:0005634">
    <property type="term" value="C:nucleus"/>
    <property type="evidence" value="ECO:0007669"/>
    <property type="project" value="UniProtKB-SubCell"/>
</dbReference>
<evidence type="ECO:0000256" key="7">
    <source>
        <dbReference type="ARBA" id="ARBA00023242"/>
    </source>
</evidence>
<dbReference type="InterPro" id="IPR050777">
    <property type="entry name" value="SET2_Histone-Lys_MeTrsfase"/>
</dbReference>
<name>A0A8T0HS45_CERPU</name>
<dbReference type="PROSITE" id="PS50280">
    <property type="entry name" value="SET"/>
    <property type="match status" value="1"/>
</dbReference>
<dbReference type="SMART" id="SM00508">
    <property type="entry name" value="PostSET"/>
    <property type="match status" value="1"/>
</dbReference>
<feature type="domain" description="AWS" evidence="10">
    <location>
        <begin position="133"/>
        <end position="179"/>
    </location>
</feature>
<dbReference type="GO" id="GO:0042054">
    <property type="term" value="F:histone methyltransferase activity"/>
    <property type="evidence" value="ECO:0007669"/>
    <property type="project" value="InterPro"/>
</dbReference>
<comment type="caution">
    <text evidence="11">The sequence shown here is derived from an EMBL/GenBank/DDBJ whole genome shotgun (WGS) entry which is preliminary data.</text>
</comment>
<evidence type="ECO:0000259" key="10">
    <source>
        <dbReference type="PROSITE" id="PS51215"/>
    </source>
</evidence>
<dbReference type="Pfam" id="PF17907">
    <property type="entry name" value="AWS"/>
    <property type="match status" value="1"/>
</dbReference>
<evidence type="ECO:0000256" key="5">
    <source>
        <dbReference type="ARBA" id="ARBA00022679"/>
    </source>
</evidence>
<dbReference type="InterPro" id="IPR001214">
    <property type="entry name" value="SET_dom"/>
</dbReference>
<dbReference type="Proteomes" id="UP000822688">
    <property type="component" value="Chromosome V"/>
</dbReference>
<dbReference type="InterPro" id="IPR006560">
    <property type="entry name" value="AWS_dom"/>
</dbReference>
<keyword evidence="12" id="KW-1185">Reference proteome</keyword>
<dbReference type="Pfam" id="PF00856">
    <property type="entry name" value="SET"/>
    <property type="match status" value="1"/>
</dbReference>
<dbReference type="PROSITE" id="PS51215">
    <property type="entry name" value="AWS"/>
    <property type="match status" value="1"/>
</dbReference>
<comment type="subcellular location">
    <subcellularLocation>
        <location evidence="2">Chromosome</location>
    </subcellularLocation>
    <subcellularLocation>
        <location evidence="1">Nucleus</location>
    </subcellularLocation>
</comment>
<keyword evidence="6" id="KW-0949">S-adenosyl-L-methionine</keyword>
<dbReference type="Gene3D" id="2.170.270.10">
    <property type="entry name" value="SET domain"/>
    <property type="match status" value="1"/>
</dbReference>
<evidence type="ECO:0000259" key="9">
    <source>
        <dbReference type="PROSITE" id="PS50868"/>
    </source>
</evidence>
<sequence length="427" mass="48385">MTQAKDIQLRTFGCPPGLKKIQALNKQMLWGINRLKSLPPLFSYGASDISSSLTEEEVHVTSFPIKEKWFPEDSDKWIEKERAEKVASWKRLKELEKITVNYPEDEEWAMISQYDNISQNEFFLREHAVQKEVDINVCECSPQTECKLGCLNALLSYECTPNNCPCCALCQNQNFQKCEYARVRKKKSDDRGWGLYADQDIKVSDFVIEYCGEVVSDTVALSRLRAYEMAGLKETYMMFLDGTECLDATRKGNLARFINHSCEPNCKTMKWHVLGELRIGIFSVKDIKSGEELTYDYRFQLHEGTKIKCLCGSPSCVGLLGIKSQASQEVVECKGTSMQEAVESEDNKSKSSVENVGLETFVTSNQGDLSNLELLTRLYYVAAGVWNDSAMPAQPKRQRQETSAPAGAPVPKYKLPPKLACFEFQVF</sequence>
<gene>
    <name evidence="11" type="ORF">KC19_VG191500</name>
</gene>
<dbReference type="PANTHER" id="PTHR22884">
    <property type="entry name" value="SET DOMAIN PROTEINS"/>
    <property type="match status" value="1"/>
</dbReference>
<feature type="domain" description="SET" evidence="8">
    <location>
        <begin position="176"/>
        <end position="298"/>
    </location>
</feature>
<dbReference type="SUPFAM" id="SSF82199">
    <property type="entry name" value="SET domain"/>
    <property type="match status" value="1"/>
</dbReference>
<dbReference type="SMART" id="SM00570">
    <property type="entry name" value="AWS"/>
    <property type="match status" value="1"/>
</dbReference>
<keyword evidence="4" id="KW-0489">Methyltransferase</keyword>
<proteinExistence type="predicted"/>
<reference evidence="11" key="1">
    <citation type="submission" date="2020-06" db="EMBL/GenBank/DDBJ databases">
        <title>WGS assembly of Ceratodon purpureus strain R40.</title>
        <authorList>
            <person name="Carey S.B."/>
            <person name="Jenkins J."/>
            <person name="Shu S."/>
            <person name="Lovell J.T."/>
            <person name="Sreedasyam A."/>
            <person name="Maumus F."/>
            <person name="Tiley G.P."/>
            <person name="Fernandez-Pozo N."/>
            <person name="Barry K."/>
            <person name="Chen C."/>
            <person name="Wang M."/>
            <person name="Lipzen A."/>
            <person name="Daum C."/>
            <person name="Saski C.A."/>
            <person name="Payton A.C."/>
            <person name="Mcbreen J.C."/>
            <person name="Conrad R.E."/>
            <person name="Kollar L.M."/>
            <person name="Olsson S."/>
            <person name="Huttunen S."/>
            <person name="Landis J.B."/>
            <person name="Wickett N.J."/>
            <person name="Johnson M.G."/>
            <person name="Rensing S.A."/>
            <person name="Grimwood J."/>
            <person name="Schmutz J."/>
            <person name="Mcdaniel S.F."/>
        </authorList>
    </citation>
    <scope>NUCLEOTIDE SEQUENCE</scope>
    <source>
        <strain evidence="11">R40</strain>
    </source>
</reference>
<evidence type="ECO:0000313" key="11">
    <source>
        <dbReference type="EMBL" id="KAG0573591.1"/>
    </source>
</evidence>
<dbReference type="PROSITE" id="PS50868">
    <property type="entry name" value="POST_SET"/>
    <property type="match status" value="1"/>
</dbReference>
<dbReference type="AlphaFoldDB" id="A0A8T0HS45"/>
<organism evidence="11 12">
    <name type="scientific">Ceratodon purpureus</name>
    <name type="common">Fire moss</name>
    <name type="synonym">Dicranum purpureum</name>
    <dbReference type="NCBI Taxonomy" id="3225"/>
    <lineage>
        <taxon>Eukaryota</taxon>
        <taxon>Viridiplantae</taxon>
        <taxon>Streptophyta</taxon>
        <taxon>Embryophyta</taxon>
        <taxon>Bryophyta</taxon>
        <taxon>Bryophytina</taxon>
        <taxon>Bryopsida</taxon>
        <taxon>Dicranidae</taxon>
        <taxon>Pseudoditrichales</taxon>
        <taxon>Ditrichaceae</taxon>
        <taxon>Ceratodon</taxon>
    </lineage>
</organism>
<feature type="domain" description="Post-SET" evidence="9">
    <location>
        <begin position="305"/>
        <end position="321"/>
    </location>
</feature>
<protein>
    <submittedName>
        <fullName evidence="11">Uncharacterized protein</fullName>
    </submittedName>
</protein>
<evidence type="ECO:0000259" key="8">
    <source>
        <dbReference type="PROSITE" id="PS50280"/>
    </source>
</evidence>